<dbReference type="EMBL" id="CABHNW010000007">
    <property type="protein sequence ID" value="VUX30750.1"/>
    <property type="molecule type" value="Genomic_DNA"/>
</dbReference>
<dbReference type="Proteomes" id="UP000408482">
    <property type="component" value="Unassembled WGS sequence"/>
</dbReference>
<gene>
    <name evidence="2" type="ORF">RSSSTS7063_02184</name>
</gene>
<name>A0A564VE48_9FIRM</name>
<accession>A0A564VE48</accession>
<feature type="region of interest" description="Disordered" evidence="1">
    <location>
        <begin position="1"/>
        <end position="27"/>
    </location>
</feature>
<evidence type="ECO:0000313" key="3">
    <source>
        <dbReference type="Proteomes" id="UP000408482"/>
    </source>
</evidence>
<protein>
    <submittedName>
        <fullName evidence="2">Uncharacterized protein</fullName>
    </submittedName>
</protein>
<evidence type="ECO:0000313" key="2">
    <source>
        <dbReference type="EMBL" id="VUX30750.1"/>
    </source>
</evidence>
<keyword evidence="3" id="KW-1185">Reference proteome</keyword>
<reference evidence="2 3" key="1">
    <citation type="submission" date="2019-07" db="EMBL/GenBank/DDBJ databases">
        <authorList>
            <person name="Hibberd C M."/>
            <person name="Gehrig L. J."/>
            <person name="Chang H.-W."/>
            <person name="Venkatesh S."/>
        </authorList>
    </citation>
    <scope>NUCLEOTIDE SEQUENCE [LARGE SCALE GENOMIC DNA]</scope>
    <source>
        <strain evidence="2">Blautia_luti_SSTS_Bg7063</strain>
    </source>
</reference>
<evidence type="ECO:0000256" key="1">
    <source>
        <dbReference type="SAM" id="MobiDB-lite"/>
    </source>
</evidence>
<sequence>MLVFSENLTRKGGRDTPNISQEKKKSAKPLRRELELYRENGVSLYLNGAPSTPKKIAKACQIAENGVYMRDYTEDEDGHIACVSFDLIRKE</sequence>
<proteinExistence type="predicted"/>
<dbReference type="AlphaFoldDB" id="A0A564VE48"/>
<organism evidence="2 3">
    <name type="scientific">Blautia luti</name>
    <dbReference type="NCBI Taxonomy" id="89014"/>
    <lineage>
        <taxon>Bacteria</taxon>
        <taxon>Bacillati</taxon>
        <taxon>Bacillota</taxon>
        <taxon>Clostridia</taxon>
        <taxon>Lachnospirales</taxon>
        <taxon>Lachnospiraceae</taxon>
        <taxon>Blautia</taxon>
    </lineage>
</organism>